<evidence type="ECO:0000256" key="1">
    <source>
        <dbReference type="PIRNR" id="PIRNR000915"/>
    </source>
</evidence>
<dbReference type="GO" id="GO:0016787">
    <property type="term" value="F:hydrolase activity"/>
    <property type="evidence" value="ECO:0007669"/>
    <property type="project" value="UniProtKB-KW"/>
</dbReference>
<dbReference type="EC" id="3.1.3.-" evidence="1"/>
<proteinExistence type="inferred from homology"/>
<accession>A0ABR7EQY1</accession>
<dbReference type="PANTHER" id="PTHR19288:SF46">
    <property type="entry name" value="HALOACID DEHALOGENASE-LIKE HYDROLASE DOMAIN-CONTAINING PROTEIN 2"/>
    <property type="match status" value="1"/>
</dbReference>
<comment type="function">
    <text evidence="1">Catalyzes the dephosphorylation of 2-6 carbon acid sugars in vitro.</text>
</comment>
<comment type="similarity">
    <text evidence="1">Belongs to the HAD-like hydrolase superfamily. NagD family.</text>
</comment>
<dbReference type="PIRSF" id="PIRSF000915">
    <property type="entry name" value="PGP-type_phosphatase"/>
    <property type="match status" value="1"/>
</dbReference>
<comment type="caution">
    <text evidence="2">The sequence shown here is derived from an EMBL/GenBank/DDBJ whole genome shotgun (WGS) entry which is preliminary data.</text>
</comment>
<dbReference type="Pfam" id="PF13344">
    <property type="entry name" value="Hydrolase_6"/>
    <property type="match status" value="1"/>
</dbReference>
<name>A0ABR7EQY1_9FIRM</name>
<organism evidence="2 3">
    <name type="scientific">Dorea hominis</name>
    <dbReference type="NCBI Taxonomy" id="2763040"/>
    <lineage>
        <taxon>Bacteria</taxon>
        <taxon>Bacillati</taxon>
        <taxon>Bacillota</taxon>
        <taxon>Clostridia</taxon>
        <taxon>Lachnospirales</taxon>
        <taxon>Lachnospiraceae</taxon>
        <taxon>Dorea</taxon>
    </lineage>
</organism>
<keyword evidence="3" id="KW-1185">Reference proteome</keyword>
<evidence type="ECO:0000313" key="3">
    <source>
        <dbReference type="Proteomes" id="UP000647235"/>
    </source>
</evidence>
<comment type="cofactor">
    <cofactor evidence="1">
        <name>Mg(2+)</name>
        <dbReference type="ChEBI" id="CHEBI:18420"/>
    </cofactor>
</comment>
<gene>
    <name evidence="2" type="ORF">H8S07_00415</name>
</gene>
<sequence>MLKDKRYFLFDIDGTLAVDETLYDGTKELLDYIEEIGGKSFYITNNSVKSRKDYIEKFARWGIRAEASQFMTASYATCEYLKAHYAGKKLFVLGTPSFRKEVEECGLFVTEQVEPDVACVVAGFDRTLHYGKIETACELLLRTEVDYIGTNPDYRCPTAFGFVPDCGGICEMLKVTVDRTPYYVGKPNPEIVRMCMEQVNARPEEVLVVGDRLYTDIACGINAGVQTALVYTGEAKPEDLKETEYMPDYAFADIRTLLQAFKRAKGE</sequence>
<dbReference type="Pfam" id="PF13242">
    <property type="entry name" value="Hydrolase_like"/>
    <property type="match status" value="1"/>
</dbReference>
<dbReference type="InterPro" id="IPR006357">
    <property type="entry name" value="HAD-SF_hydro_IIA"/>
</dbReference>
<reference evidence="2 3" key="1">
    <citation type="submission" date="2020-08" db="EMBL/GenBank/DDBJ databases">
        <title>Genome public.</title>
        <authorList>
            <person name="Liu C."/>
            <person name="Sun Q."/>
        </authorList>
    </citation>
    <scope>NUCLEOTIDE SEQUENCE [LARGE SCALE GENOMIC DNA]</scope>
    <source>
        <strain evidence="2 3">NSJ-36</strain>
    </source>
</reference>
<dbReference type="PANTHER" id="PTHR19288">
    <property type="entry name" value="4-NITROPHENYLPHOSPHATASE-RELATED"/>
    <property type="match status" value="1"/>
</dbReference>
<dbReference type="InterPro" id="IPR023214">
    <property type="entry name" value="HAD_sf"/>
</dbReference>
<protein>
    <recommendedName>
        <fullName evidence="1">Acid sugar phosphatase</fullName>
        <ecNumber evidence="1">3.1.3.-</ecNumber>
    </recommendedName>
</protein>
<keyword evidence="1" id="KW-0479">Metal-binding</keyword>
<keyword evidence="2" id="KW-0378">Hydrolase</keyword>
<evidence type="ECO:0000313" key="2">
    <source>
        <dbReference type="EMBL" id="MBC5663752.1"/>
    </source>
</evidence>
<dbReference type="EMBL" id="JACOOY010000001">
    <property type="protein sequence ID" value="MBC5663752.1"/>
    <property type="molecule type" value="Genomic_DNA"/>
</dbReference>
<dbReference type="NCBIfam" id="TIGR01460">
    <property type="entry name" value="HAD-SF-IIA"/>
    <property type="match status" value="1"/>
</dbReference>
<dbReference type="Proteomes" id="UP000647235">
    <property type="component" value="Unassembled WGS sequence"/>
</dbReference>
<keyword evidence="1" id="KW-0460">Magnesium</keyword>
<dbReference type="RefSeq" id="WP_117537160.1">
    <property type="nucleotide sequence ID" value="NZ_JACOOY010000001.1"/>
</dbReference>
<dbReference type="InterPro" id="IPR036412">
    <property type="entry name" value="HAD-like_sf"/>
</dbReference>
<dbReference type="Gene3D" id="3.40.50.1000">
    <property type="entry name" value="HAD superfamily/HAD-like"/>
    <property type="match status" value="2"/>
</dbReference>
<dbReference type="SUPFAM" id="SSF56784">
    <property type="entry name" value="HAD-like"/>
    <property type="match status" value="1"/>
</dbReference>